<proteinExistence type="predicted"/>
<organism evidence="1 2">
    <name type="scientific">Trichinella patagoniensis</name>
    <dbReference type="NCBI Taxonomy" id="990121"/>
    <lineage>
        <taxon>Eukaryota</taxon>
        <taxon>Metazoa</taxon>
        <taxon>Ecdysozoa</taxon>
        <taxon>Nematoda</taxon>
        <taxon>Enoplea</taxon>
        <taxon>Dorylaimia</taxon>
        <taxon>Trichinellida</taxon>
        <taxon>Trichinellidae</taxon>
        <taxon>Trichinella</taxon>
    </lineage>
</organism>
<protein>
    <submittedName>
        <fullName evidence="1">Uncharacterized protein</fullName>
    </submittedName>
</protein>
<evidence type="ECO:0000313" key="2">
    <source>
        <dbReference type="Proteomes" id="UP000054783"/>
    </source>
</evidence>
<keyword evidence="2" id="KW-1185">Reference proteome</keyword>
<reference evidence="1 2" key="1">
    <citation type="submission" date="2015-01" db="EMBL/GenBank/DDBJ databases">
        <title>Evolution of Trichinella species and genotypes.</title>
        <authorList>
            <person name="Korhonen P.K."/>
            <person name="Edoardo P."/>
            <person name="Giuseppe L.R."/>
            <person name="Gasser R.B."/>
        </authorList>
    </citation>
    <scope>NUCLEOTIDE SEQUENCE [LARGE SCALE GENOMIC DNA]</scope>
    <source>
        <strain evidence="1">ISS2496</strain>
    </source>
</reference>
<dbReference type="Proteomes" id="UP000054783">
    <property type="component" value="Unassembled WGS sequence"/>
</dbReference>
<evidence type="ECO:0000313" key="1">
    <source>
        <dbReference type="EMBL" id="KRY03367.1"/>
    </source>
</evidence>
<dbReference type="AlphaFoldDB" id="A0A0V0YST2"/>
<comment type="caution">
    <text evidence="1">The sequence shown here is derived from an EMBL/GenBank/DDBJ whole genome shotgun (WGS) entry which is preliminary data.</text>
</comment>
<sequence>MILHQALERRLRRFTFLHRSEVAHCEVFYTFLDAVRIFPY</sequence>
<name>A0A0V0YST2_9BILA</name>
<feature type="non-terminal residue" evidence="1">
    <location>
        <position position="40"/>
    </location>
</feature>
<dbReference type="EMBL" id="JYDQ01002856">
    <property type="protein sequence ID" value="KRY03367.1"/>
    <property type="molecule type" value="Genomic_DNA"/>
</dbReference>
<gene>
    <name evidence="1" type="ORF">T12_11117</name>
</gene>
<accession>A0A0V0YST2</accession>